<dbReference type="GO" id="GO:0004315">
    <property type="term" value="F:3-oxoacyl-[acyl-carrier-protein] synthase activity"/>
    <property type="evidence" value="ECO:0007669"/>
    <property type="project" value="InterPro"/>
</dbReference>
<feature type="domain" description="Ketosynthase family 3 (KS3)" evidence="6">
    <location>
        <begin position="612"/>
        <end position="1035"/>
    </location>
</feature>
<proteinExistence type="predicted"/>
<dbReference type="SMART" id="SM00823">
    <property type="entry name" value="PKS_PP"/>
    <property type="match status" value="1"/>
</dbReference>
<evidence type="ECO:0000256" key="3">
    <source>
        <dbReference type="ARBA" id="ARBA00022679"/>
    </source>
</evidence>
<dbReference type="InterPro" id="IPR020841">
    <property type="entry name" value="PKS_Beta-ketoAc_synthase_dom"/>
</dbReference>
<dbReference type="SUPFAM" id="SSF47336">
    <property type="entry name" value="ACP-like"/>
    <property type="match status" value="1"/>
</dbReference>
<feature type="region of interest" description="Disordered" evidence="4">
    <location>
        <begin position="1053"/>
        <end position="1094"/>
    </location>
</feature>
<dbReference type="InterPro" id="IPR018201">
    <property type="entry name" value="Ketoacyl_synth_AS"/>
</dbReference>
<dbReference type="Pfam" id="PF00550">
    <property type="entry name" value="PP-binding"/>
    <property type="match status" value="1"/>
</dbReference>
<keyword evidence="8" id="KW-1185">Reference proteome</keyword>
<feature type="domain" description="Carrier" evidence="5">
    <location>
        <begin position="522"/>
        <end position="597"/>
    </location>
</feature>
<dbReference type="PROSITE" id="PS00606">
    <property type="entry name" value="KS3_1"/>
    <property type="match status" value="1"/>
</dbReference>
<evidence type="ECO:0000259" key="6">
    <source>
        <dbReference type="PROSITE" id="PS52004"/>
    </source>
</evidence>
<dbReference type="GO" id="GO:0031177">
    <property type="term" value="F:phosphopantetheine binding"/>
    <property type="evidence" value="ECO:0007669"/>
    <property type="project" value="InterPro"/>
</dbReference>
<dbReference type="Gene3D" id="1.10.1200.10">
    <property type="entry name" value="ACP-like"/>
    <property type="match status" value="1"/>
</dbReference>
<dbReference type="InterPro" id="IPR025110">
    <property type="entry name" value="AMP-bd_C"/>
</dbReference>
<name>A0A2T0SEK1_9ACTN</name>
<dbReference type="InterPro" id="IPR042099">
    <property type="entry name" value="ANL_N_sf"/>
</dbReference>
<dbReference type="Pfam" id="PF13193">
    <property type="entry name" value="AMP-binding_C"/>
    <property type="match status" value="1"/>
</dbReference>
<organism evidence="7 8">
    <name type="scientific">Pseudosporangium ferrugineum</name>
    <dbReference type="NCBI Taxonomy" id="439699"/>
    <lineage>
        <taxon>Bacteria</taxon>
        <taxon>Bacillati</taxon>
        <taxon>Actinomycetota</taxon>
        <taxon>Actinomycetes</taxon>
        <taxon>Micromonosporales</taxon>
        <taxon>Micromonosporaceae</taxon>
        <taxon>Pseudosporangium</taxon>
    </lineage>
</organism>
<dbReference type="PANTHER" id="PTHR43775:SF51">
    <property type="entry name" value="INACTIVE PHENOLPHTHIOCEROL SYNTHESIS POLYKETIDE SYNTHASE TYPE I PKS1-RELATED"/>
    <property type="match status" value="1"/>
</dbReference>
<dbReference type="InterPro" id="IPR020845">
    <property type="entry name" value="AMP-binding_CS"/>
</dbReference>
<accession>A0A2T0SEK1</accession>
<dbReference type="SMART" id="SM00825">
    <property type="entry name" value="PKS_KS"/>
    <property type="match status" value="1"/>
</dbReference>
<dbReference type="SUPFAM" id="SSF56801">
    <property type="entry name" value="Acetyl-CoA synthetase-like"/>
    <property type="match status" value="1"/>
</dbReference>
<dbReference type="EMBL" id="PVZG01000002">
    <property type="protein sequence ID" value="PRY31821.1"/>
    <property type="molecule type" value="Genomic_DNA"/>
</dbReference>
<dbReference type="InterPro" id="IPR032821">
    <property type="entry name" value="PKS_assoc"/>
</dbReference>
<dbReference type="AlphaFoldDB" id="A0A2T0SEK1"/>
<dbReference type="Gene3D" id="3.30.300.30">
    <property type="match status" value="1"/>
</dbReference>
<keyword evidence="2" id="KW-0597">Phosphoprotein</keyword>
<dbReference type="GO" id="GO:0006633">
    <property type="term" value="P:fatty acid biosynthetic process"/>
    <property type="evidence" value="ECO:0007669"/>
    <property type="project" value="InterPro"/>
</dbReference>
<dbReference type="Pfam" id="PF00109">
    <property type="entry name" value="ketoacyl-synt"/>
    <property type="match status" value="1"/>
</dbReference>
<evidence type="ECO:0000256" key="2">
    <source>
        <dbReference type="ARBA" id="ARBA00022553"/>
    </source>
</evidence>
<dbReference type="InterPro" id="IPR020806">
    <property type="entry name" value="PKS_PP-bd"/>
</dbReference>
<dbReference type="Proteomes" id="UP000239209">
    <property type="component" value="Unassembled WGS sequence"/>
</dbReference>
<dbReference type="FunFam" id="3.40.47.10:FF:000019">
    <property type="entry name" value="Polyketide synthase type I"/>
    <property type="match status" value="1"/>
</dbReference>
<protein>
    <submittedName>
        <fullName evidence="7">Phosphopantetheine binding protein</fullName>
    </submittedName>
</protein>
<dbReference type="Gene3D" id="3.40.50.12780">
    <property type="entry name" value="N-terminal domain of ligase-like"/>
    <property type="match status" value="1"/>
</dbReference>
<dbReference type="GO" id="GO:0004312">
    <property type="term" value="F:fatty acid synthase activity"/>
    <property type="evidence" value="ECO:0007669"/>
    <property type="project" value="TreeGrafter"/>
</dbReference>
<dbReference type="Gene3D" id="3.40.47.10">
    <property type="match status" value="1"/>
</dbReference>
<dbReference type="InterPro" id="IPR014031">
    <property type="entry name" value="Ketoacyl_synth_C"/>
</dbReference>
<dbReference type="InterPro" id="IPR000873">
    <property type="entry name" value="AMP-dep_synth/lig_dom"/>
</dbReference>
<evidence type="ECO:0000313" key="8">
    <source>
        <dbReference type="Proteomes" id="UP000239209"/>
    </source>
</evidence>
<dbReference type="InterPro" id="IPR014030">
    <property type="entry name" value="Ketoacyl_synth_N"/>
</dbReference>
<keyword evidence="1" id="KW-0596">Phosphopantetheine</keyword>
<dbReference type="CDD" id="cd00833">
    <property type="entry name" value="PKS"/>
    <property type="match status" value="1"/>
</dbReference>
<dbReference type="InterPro" id="IPR045851">
    <property type="entry name" value="AMP-bd_C_sf"/>
</dbReference>
<dbReference type="RefSeq" id="WP_245908027.1">
    <property type="nucleotide sequence ID" value="NZ_PVZG01000002.1"/>
</dbReference>
<evidence type="ECO:0000259" key="5">
    <source>
        <dbReference type="PROSITE" id="PS50075"/>
    </source>
</evidence>
<dbReference type="PANTHER" id="PTHR43775">
    <property type="entry name" value="FATTY ACID SYNTHASE"/>
    <property type="match status" value="1"/>
</dbReference>
<dbReference type="SMART" id="SM01294">
    <property type="entry name" value="PKS_PP_betabranch"/>
    <property type="match status" value="1"/>
</dbReference>
<dbReference type="InterPro" id="IPR016039">
    <property type="entry name" value="Thiolase-like"/>
</dbReference>
<evidence type="ECO:0000256" key="1">
    <source>
        <dbReference type="ARBA" id="ARBA00022450"/>
    </source>
</evidence>
<dbReference type="Pfam" id="PF16197">
    <property type="entry name" value="KAsynt_C_assoc"/>
    <property type="match status" value="1"/>
</dbReference>
<dbReference type="InterPro" id="IPR009081">
    <property type="entry name" value="PP-bd_ACP"/>
</dbReference>
<keyword evidence="3" id="KW-0808">Transferase</keyword>
<dbReference type="Pfam" id="PF00501">
    <property type="entry name" value="AMP-binding"/>
    <property type="match status" value="1"/>
</dbReference>
<reference evidence="7 8" key="1">
    <citation type="submission" date="2018-03" db="EMBL/GenBank/DDBJ databases">
        <title>Genomic Encyclopedia of Archaeal and Bacterial Type Strains, Phase II (KMG-II): from individual species to whole genera.</title>
        <authorList>
            <person name="Goeker M."/>
        </authorList>
    </citation>
    <scope>NUCLEOTIDE SEQUENCE [LARGE SCALE GENOMIC DNA]</scope>
    <source>
        <strain evidence="7 8">DSM 45348</strain>
    </source>
</reference>
<sequence length="1094" mass="113189">MLRGPSTDDHASTAAYSAISAHAEVRPIPEVLRDNALHRGDRPAFSDDRRAVTWAQVGARTARLAVALAVEPGERVAFVLDHGVDLAEAVLATVRAGAVGAPLGPRGTDGELATLLAGCTPAVVVADERHHARIARLAGRPVRLLAPGAASAPGDAVPRDDPGLDEPAFLLYTSGTTGVPKGALATQRAALWSAVSCYGPLLGLNAADRLLWPLPMAHSFAHSLCVLGVTVAGASARIVDAPDPATVARLIGEERPTVLAGVPVTYRHLLDARPDRTGSLRICVTAGAVSDAALRADAEALLGVPVLDCYGSTETCGMIAVEPAAGPRRPGTSGPPVPGVEVRLTDPVTGGPADGEGEIRVRGPNLILGYHGQPAATAEALPGGWYRTGDLGRIDADGHLTVIGRTGDRIVRGGANVDPAEVERVLLSLPEVGDAAVVARPHPLLGEVPVAFVAPAGAEPDPAVLLRACAAALSAYKVPEEIVFTPAIPRTGSGKPRRSLLREGLAAVPSAETARFDAMTAGERRAALAELVRTELAAIGGPVTGMATAFADLGVTSVQAVTVWHRLGVRTGLRLPTTVLWDHPNPAALVAYLDSRLGGAPASVTERPRTPAEPIAIVAAGCRFPGGVRSPEELWRLVDDGVDATGEFPADRGWDTDAVYDPDPDRAGATYTRRGGFLYDAADFDPGFFGMSPREALATDPQQRLLLEVAWETFERAGLPAPALRDSDTGVFVGLMHSDYAGRLGDSHDLEAHLGIGSAGSVASGRIAYALGLRGPTLTVDTACSSSLVAMDLAATALRNGECRLALAGGVTVLSTVRPFLAFSRQRGLSPDGRCRSFAAGADGTAWAEGAGLVLLERLSDARRLGHPVLAVLRGSAVNSDGASNGLTAPNGAAQRDLIRLALADAGLAASDVDVVEGHGTGTRLGDPIEAAAVLATYGQGRAEPVRLGSVKSNLGHTQAAAGVAGVIKMIEAMRHGRLPRSLHGDDPSPLVDWASGAVRLLGTAEPWPAGDRPRRAAVSSFGIGGTNAHVILEEPPAAEPSAERVPDVWDRAPWCSAGRTGRGCGRTRNDSPASRRTGSPGTWRTRWPPVGRR</sequence>
<dbReference type="Pfam" id="PF02801">
    <property type="entry name" value="Ketoacyl-synt_C"/>
    <property type="match status" value="1"/>
</dbReference>
<evidence type="ECO:0000256" key="4">
    <source>
        <dbReference type="SAM" id="MobiDB-lite"/>
    </source>
</evidence>
<gene>
    <name evidence="7" type="ORF">CLV70_10232</name>
</gene>
<dbReference type="SUPFAM" id="SSF53901">
    <property type="entry name" value="Thiolase-like"/>
    <property type="match status" value="1"/>
</dbReference>
<comment type="caution">
    <text evidence="7">The sequence shown here is derived from an EMBL/GenBank/DDBJ whole genome shotgun (WGS) entry which is preliminary data.</text>
</comment>
<evidence type="ECO:0000313" key="7">
    <source>
        <dbReference type="EMBL" id="PRY31821.1"/>
    </source>
</evidence>
<dbReference type="PROSITE" id="PS50075">
    <property type="entry name" value="CARRIER"/>
    <property type="match status" value="1"/>
</dbReference>
<dbReference type="InterPro" id="IPR036736">
    <property type="entry name" value="ACP-like_sf"/>
</dbReference>
<feature type="compositionally biased region" description="Polar residues" evidence="4">
    <location>
        <begin position="1071"/>
        <end position="1083"/>
    </location>
</feature>
<dbReference type="PROSITE" id="PS00455">
    <property type="entry name" value="AMP_BINDING"/>
    <property type="match status" value="1"/>
</dbReference>
<dbReference type="InterPro" id="IPR050091">
    <property type="entry name" value="PKS_NRPS_Biosynth_Enz"/>
</dbReference>
<dbReference type="PROSITE" id="PS52004">
    <property type="entry name" value="KS3_2"/>
    <property type="match status" value="1"/>
</dbReference>